<feature type="transmembrane region" description="Helical" evidence="7">
    <location>
        <begin position="154"/>
        <end position="173"/>
    </location>
</feature>
<proteinExistence type="predicted"/>
<dbReference type="AlphaFoldDB" id="A0A484F8H6"/>
<evidence type="ECO:0000256" key="2">
    <source>
        <dbReference type="ARBA" id="ARBA00022475"/>
    </source>
</evidence>
<evidence type="ECO:0000256" key="4">
    <source>
        <dbReference type="ARBA" id="ARBA00022989"/>
    </source>
</evidence>
<feature type="transmembrane region" description="Helical" evidence="7">
    <location>
        <begin position="105"/>
        <end position="134"/>
    </location>
</feature>
<dbReference type="OrthoDB" id="146657at2157"/>
<reference evidence="9 10" key="1">
    <citation type="submission" date="2019-03" db="EMBL/GenBank/DDBJ databases">
        <title>Genomic Encyclopedia of Type Strains, Phase IV (KMG-IV): sequencing the most valuable type-strain genomes for metagenomic binning, comparative biology and taxonomic classification.</title>
        <authorList>
            <person name="Goeker M."/>
        </authorList>
    </citation>
    <scope>NUCLEOTIDE SEQUENCE [LARGE SCALE GENOMIC DNA]</scope>
    <source>
        <strain evidence="9 10">DSM 13328</strain>
    </source>
</reference>
<feature type="transmembrane region" description="Helical" evidence="7">
    <location>
        <begin position="243"/>
        <end position="261"/>
    </location>
</feature>
<keyword evidence="5" id="KW-0560">Oxidoreductase</keyword>
<gene>
    <name evidence="9" type="ORF">C7391_0270</name>
</gene>
<dbReference type="SUPFAM" id="SSF103501">
    <property type="entry name" value="Respiratory nitrate reductase 1 gamma chain"/>
    <property type="match status" value="1"/>
</dbReference>
<keyword evidence="4 7" id="KW-1133">Transmembrane helix</keyword>
<keyword evidence="2" id="KW-1003">Cell membrane</keyword>
<evidence type="ECO:0000256" key="7">
    <source>
        <dbReference type="SAM" id="Phobius"/>
    </source>
</evidence>
<evidence type="ECO:0000256" key="3">
    <source>
        <dbReference type="ARBA" id="ARBA00022692"/>
    </source>
</evidence>
<dbReference type="GO" id="GO:0016491">
    <property type="term" value="F:oxidoreductase activity"/>
    <property type="evidence" value="ECO:0007669"/>
    <property type="project" value="UniProtKB-KW"/>
</dbReference>
<dbReference type="RefSeq" id="WP_133516742.1">
    <property type="nucleotide sequence ID" value="NZ_JAHDUW010000001.1"/>
</dbReference>
<feature type="domain" description="NarG-like" evidence="8">
    <location>
        <begin position="152"/>
        <end position="275"/>
    </location>
</feature>
<evidence type="ECO:0000259" key="8">
    <source>
        <dbReference type="Pfam" id="PF02665"/>
    </source>
</evidence>
<dbReference type="EMBL" id="SNYS01000005">
    <property type="protein sequence ID" value="TDQ71166.1"/>
    <property type="molecule type" value="Genomic_DNA"/>
</dbReference>
<dbReference type="Proteomes" id="UP000294855">
    <property type="component" value="Unassembled WGS sequence"/>
</dbReference>
<evidence type="ECO:0000256" key="1">
    <source>
        <dbReference type="ARBA" id="ARBA00004651"/>
    </source>
</evidence>
<keyword evidence="10" id="KW-1185">Reference proteome</keyword>
<comment type="caution">
    <text evidence="9">The sequence shown here is derived from an EMBL/GenBank/DDBJ whole genome shotgun (WGS) entry which is preliminary data.</text>
</comment>
<organism evidence="9 10">
    <name type="scientific">Methanimicrococcus blatticola</name>
    <dbReference type="NCBI Taxonomy" id="91560"/>
    <lineage>
        <taxon>Archaea</taxon>
        <taxon>Methanobacteriati</taxon>
        <taxon>Methanobacteriota</taxon>
        <taxon>Stenosarchaea group</taxon>
        <taxon>Methanomicrobia</taxon>
        <taxon>Methanosarcinales</taxon>
        <taxon>Methanosarcinaceae</taxon>
        <taxon>Methanimicrococcus</taxon>
    </lineage>
</organism>
<feature type="transmembrane region" description="Helical" evidence="7">
    <location>
        <begin position="185"/>
        <end position="207"/>
    </location>
</feature>
<sequence length="281" mass="31775">MDYFSGISGVSITFVVMMTTSILAILLLVLGLYFNVRKWGQGSLAWGLDPEEGKHGFIGSIVVFLKAYWKQLRAHSVHHGQNILVTLVFDVLLLRRTARADPLRWFMHMCIFIGWMGLFSLSGLMFSVELIHMVGIHFIDPEIFREFLQLPNQLLGYLLFLGVIIAVARRLFIPKVRENTNSYDAILLVTLVVVIVTGFVAHAGRYIAIGITDFTGYDFIFYDYLIWTLGGLSPFLTYVQEIALTHSVLALFVGFAFIPYSKYIHMITAPLTMIVNKGGEH</sequence>
<evidence type="ECO:0000313" key="10">
    <source>
        <dbReference type="Proteomes" id="UP000294855"/>
    </source>
</evidence>
<keyword evidence="6 7" id="KW-0472">Membrane</keyword>
<dbReference type="Pfam" id="PF02665">
    <property type="entry name" value="Nitrate_red_gam"/>
    <property type="match status" value="1"/>
</dbReference>
<dbReference type="InterPro" id="IPR036197">
    <property type="entry name" value="NarG-like_sf"/>
</dbReference>
<keyword evidence="3 7" id="KW-0812">Transmembrane</keyword>
<dbReference type="InterPro" id="IPR023234">
    <property type="entry name" value="NarG-like_domain"/>
</dbReference>
<dbReference type="GO" id="GO:0005886">
    <property type="term" value="C:plasma membrane"/>
    <property type="evidence" value="ECO:0007669"/>
    <property type="project" value="UniProtKB-SubCell"/>
</dbReference>
<dbReference type="Gene3D" id="1.20.950.20">
    <property type="entry name" value="Transmembrane di-heme cytochromes, Chain C"/>
    <property type="match status" value="1"/>
</dbReference>
<evidence type="ECO:0000256" key="5">
    <source>
        <dbReference type="ARBA" id="ARBA00023002"/>
    </source>
</evidence>
<accession>A0A484F8H6</accession>
<protein>
    <submittedName>
        <fullName evidence="9">CoB-CoM heterodisulfide reductase subunit E</fullName>
    </submittedName>
</protein>
<evidence type="ECO:0000313" key="9">
    <source>
        <dbReference type="EMBL" id="TDQ71166.1"/>
    </source>
</evidence>
<name>A0A484F8H6_9EURY</name>
<comment type="subcellular location">
    <subcellularLocation>
        <location evidence="1">Cell membrane</location>
        <topology evidence="1">Multi-pass membrane protein</topology>
    </subcellularLocation>
</comment>
<feature type="transmembrane region" description="Helical" evidence="7">
    <location>
        <begin position="12"/>
        <end position="34"/>
    </location>
</feature>
<evidence type="ECO:0000256" key="6">
    <source>
        <dbReference type="ARBA" id="ARBA00023136"/>
    </source>
</evidence>